<dbReference type="AlphaFoldDB" id="A0A8K0S4A5"/>
<sequence length="288" mass="31667">MPMAPDMGYECVDWTNMGHLDVVQVPPYRFKGIAVSSVRKYTVHPFLMAHTMPMPIIHNSNRCCYCCCYDDNAPTKTGPCIIRSSRTSELICPSSEKEKCCGSKGSPELRGKCQGCASLTEACGHTPTLTAARPYRLCCELTGLDHAVLVLCEPLNNKTTPRSFYSLPVAAAPPSLPPSLPWTLFVLHLHPPFNILDSIPRCPESLSPPVSTLDSSSYLLSTQCKSPCLASGISRPLVWTFEFLSLQSNSYIHPAFCILPGLAFAHRFRTTKPKPGSVFWICHLTVTS</sequence>
<dbReference type="EMBL" id="JAGPXF010000003">
    <property type="protein sequence ID" value="KAH7251629.1"/>
    <property type="molecule type" value="Genomic_DNA"/>
</dbReference>
<proteinExistence type="predicted"/>
<dbReference type="Proteomes" id="UP000813427">
    <property type="component" value="Unassembled WGS sequence"/>
</dbReference>
<organism evidence="1 2">
    <name type="scientific">Fusarium tricinctum</name>
    <dbReference type="NCBI Taxonomy" id="61284"/>
    <lineage>
        <taxon>Eukaryota</taxon>
        <taxon>Fungi</taxon>
        <taxon>Dikarya</taxon>
        <taxon>Ascomycota</taxon>
        <taxon>Pezizomycotina</taxon>
        <taxon>Sordariomycetes</taxon>
        <taxon>Hypocreomycetidae</taxon>
        <taxon>Hypocreales</taxon>
        <taxon>Nectriaceae</taxon>
        <taxon>Fusarium</taxon>
        <taxon>Fusarium tricinctum species complex</taxon>
    </lineage>
</organism>
<evidence type="ECO:0000313" key="1">
    <source>
        <dbReference type="EMBL" id="KAH7251629.1"/>
    </source>
</evidence>
<keyword evidence="2" id="KW-1185">Reference proteome</keyword>
<gene>
    <name evidence="1" type="ORF">BKA59DRAFT_131456</name>
</gene>
<reference evidence="1" key="1">
    <citation type="journal article" date="2021" name="Nat. Commun.">
        <title>Genetic determinants of endophytism in the Arabidopsis root mycobiome.</title>
        <authorList>
            <person name="Mesny F."/>
            <person name="Miyauchi S."/>
            <person name="Thiergart T."/>
            <person name="Pickel B."/>
            <person name="Atanasova L."/>
            <person name="Karlsson M."/>
            <person name="Huettel B."/>
            <person name="Barry K.W."/>
            <person name="Haridas S."/>
            <person name="Chen C."/>
            <person name="Bauer D."/>
            <person name="Andreopoulos W."/>
            <person name="Pangilinan J."/>
            <person name="LaButti K."/>
            <person name="Riley R."/>
            <person name="Lipzen A."/>
            <person name="Clum A."/>
            <person name="Drula E."/>
            <person name="Henrissat B."/>
            <person name="Kohler A."/>
            <person name="Grigoriev I.V."/>
            <person name="Martin F.M."/>
            <person name="Hacquard S."/>
        </authorList>
    </citation>
    <scope>NUCLEOTIDE SEQUENCE</scope>
    <source>
        <strain evidence="1">MPI-SDFR-AT-0068</strain>
    </source>
</reference>
<comment type="caution">
    <text evidence="1">The sequence shown here is derived from an EMBL/GenBank/DDBJ whole genome shotgun (WGS) entry which is preliminary data.</text>
</comment>
<accession>A0A8K0S4A5</accession>
<evidence type="ECO:0000313" key="2">
    <source>
        <dbReference type="Proteomes" id="UP000813427"/>
    </source>
</evidence>
<name>A0A8K0S4A5_9HYPO</name>
<protein>
    <submittedName>
        <fullName evidence="1">Uncharacterized protein</fullName>
    </submittedName>
</protein>